<feature type="compositionally biased region" description="Basic residues" evidence="1">
    <location>
        <begin position="1"/>
        <end position="11"/>
    </location>
</feature>
<dbReference type="Proteomes" id="UP001189429">
    <property type="component" value="Unassembled WGS sequence"/>
</dbReference>
<proteinExistence type="predicted"/>
<feature type="region of interest" description="Disordered" evidence="1">
    <location>
        <begin position="1"/>
        <end position="25"/>
    </location>
</feature>
<organism evidence="2 3">
    <name type="scientific">Prorocentrum cordatum</name>
    <dbReference type="NCBI Taxonomy" id="2364126"/>
    <lineage>
        <taxon>Eukaryota</taxon>
        <taxon>Sar</taxon>
        <taxon>Alveolata</taxon>
        <taxon>Dinophyceae</taxon>
        <taxon>Prorocentrales</taxon>
        <taxon>Prorocentraceae</taxon>
        <taxon>Prorocentrum</taxon>
    </lineage>
</organism>
<reference evidence="2" key="1">
    <citation type="submission" date="2023-10" db="EMBL/GenBank/DDBJ databases">
        <authorList>
            <person name="Chen Y."/>
            <person name="Shah S."/>
            <person name="Dougan E. K."/>
            <person name="Thang M."/>
            <person name="Chan C."/>
        </authorList>
    </citation>
    <scope>NUCLEOTIDE SEQUENCE [LARGE SCALE GENOMIC DNA]</scope>
</reference>
<name>A0ABN9QNS9_9DINO</name>
<feature type="region of interest" description="Disordered" evidence="1">
    <location>
        <begin position="39"/>
        <end position="151"/>
    </location>
</feature>
<evidence type="ECO:0000313" key="3">
    <source>
        <dbReference type="Proteomes" id="UP001189429"/>
    </source>
</evidence>
<accession>A0ABN9QNS9</accession>
<comment type="caution">
    <text evidence="2">The sequence shown here is derived from an EMBL/GenBank/DDBJ whole genome shotgun (WGS) entry which is preliminary data.</text>
</comment>
<evidence type="ECO:0000256" key="1">
    <source>
        <dbReference type="SAM" id="MobiDB-lite"/>
    </source>
</evidence>
<feature type="compositionally biased region" description="Basic and acidic residues" evidence="1">
    <location>
        <begin position="66"/>
        <end position="77"/>
    </location>
</feature>
<keyword evidence="3" id="KW-1185">Reference proteome</keyword>
<gene>
    <name evidence="2" type="ORF">PCOR1329_LOCUS13576</name>
</gene>
<evidence type="ECO:0000313" key="2">
    <source>
        <dbReference type="EMBL" id="CAK0807803.1"/>
    </source>
</evidence>
<dbReference type="EMBL" id="CAUYUJ010004014">
    <property type="protein sequence ID" value="CAK0807803.1"/>
    <property type="molecule type" value="Genomic_DNA"/>
</dbReference>
<sequence length="151" mass="16434">MGPRRPKRPQGRVHAAGCAKGPRCCSGRAVALPRMRAFAGAQTGNLSRRSARRWAERSRKGAPRGWTERRKGKEEVVGRGLTSARTPGPAANSPRPNSTAAAQALHPPPIVSRRAPRGPDRDRQWRSSPPSRGLRPHVAAHLLGGVTRTWR</sequence>
<protein>
    <submittedName>
        <fullName evidence="2">Uncharacterized protein</fullName>
    </submittedName>
</protein>